<dbReference type="Proteomes" id="UP000647416">
    <property type="component" value="Unassembled WGS sequence"/>
</dbReference>
<organism evidence="1 2">
    <name type="scientific">Qingrenia yutianensis</name>
    <dbReference type="NCBI Taxonomy" id="2763676"/>
    <lineage>
        <taxon>Bacteria</taxon>
        <taxon>Bacillati</taxon>
        <taxon>Bacillota</taxon>
        <taxon>Clostridia</taxon>
        <taxon>Eubacteriales</taxon>
        <taxon>Oscillospiraceae</taxon>
        <taxon>Qingrenia</taxon>
    </lineage>
</organism>
<dbReference type="GO" id="GO:0030246">
    <property type="term" value="F:carbohydrate binding"/>
    <property type="evidence" value="ECO:0007669"/>
    <property type="project" value="InterPro"/>
</dbReference>
<keyword evidence="2" id="KW-1185">Reference proteome</keyword>
<reference evidence="1" key="1">
    <citation type="submission" date="2020-08" db="EMBL/GenBank/DDBJ databases">
        <title>Genome public.</title>
        <authorList>
            <person name="Liu C."/>
            <person name="Sun Q."/>
        </authorList>
    </citation>
    <scope>NUCLEOTIDE SEQUENCE</scope>
    <source>
        <strain evidence="1">NSJ-50</strain>
    </source>
</reference>
<evidence type="ECO:0000313" key="2">
    <source>
        <dbReference type="Proteomes" id="UP000647416"/>
    </source>
</evidence>
<sequence length="284" mass="32368">MVELKNEFLTVDISETGAEIHSVKDTDGNEYMWTADPNVWGMHAPLVFPICGGLKDDKYFVHGKEYTLAKHGFARFMTFDVEKASKTEAVFLLTATNETRKQYPFEFELRVIYTLSGKTLSVKYDVTNKSDVDMYYGIGGHEGYLCEDGIENYDVVFEENETLKSQVLHGNLLADEYVPIIENTNVLPLKYDYFAVDALVFKNVKSNSVTLVHRNGTRKIKVEFAGFNCLMLWTKPGAPYICIEPWSSAPDDEASDYDFTKKFCITKLTPNETKTNLHTITFEK</sequence>
<evidence type="ECO:0000313" key="1">
    <source>
        <dbReference type="EMBL" id="MBC8595354.1"/>
    </source>
</evidence>
<dbReference type="Gene3D" id="2.70.98.10">
    <property type="match status" value="1"/>
</dbReference>
<gene>
    <name evidence="1" type="ORF">H8706_00515</name>
</gene>
<dbReference type="InterPro" id="IPR014718">
    <property type="entry name" value="GH-type_carb-bd"/>
</dbReference>
<proteinExistence type="predicted"/>
<dbReference type="AlphaFoldDB" id="A0A926FBB6"/>
<dbReference type="PANTHER" id="PTHR11122:SF13">
    <property type="entry name" value="GLUCOSE-6-PHOSPHATE 1-EPIMERASE"/>
    <property type="match status" value="1"/>
</dbReference>
<accession>A0A926FBB6</accession>
<name>A0A926FBB6_9FIRM</name>
<dbReference type="InterPro" id="IPR037481">
    <property type="entry name" value="LacX"/>
</dbReference>
<dbReference type="RefSeq" id="WP_262431070.1">
    <property type="nucleotide sequence ID" value="NZ_JACRTE010000001.1"/>
</dbReference>
<dbReference type="EMBL" id="JACRTE010000001">
    <property type="protein sequence ID" value="MBC8595354.1"/>
    <property type="molecule type" value="Genomic_DNA"/>
</dbReference>
<dbReference type="CDD" id="cd09024">
    <property type="entry name" value="Aldose_epim_lacX"/>
    <property type="match status" value="1"/>
</dbReference>
<dbReference type="InterPro" id="IPR011013">
    <property type="entry name" value="Gal_mutarotase_sf_dom"/>
</dbReference>
<dbReference type="SUPFAM" id="SSF74650">
    <property type="entry name" value="Galactose mutarotase-like"/>
    <property type="match status" value="1"/>
</dbReference>
<dbReference type="Pfam" id="PF01263">
    <property type="entry name" value="Aldose_epim"/>
    <property type="match status" value="1"/>
</dbReference>
<dbReference type="GO" id="GO:0016853">
    <property type="term" value="F:isomerase activity"/>
    <property type="evidence" value="ECO:0007669"/>
    <property type="project" value="InterPro"/>
</dbReference>
<dbReference type="PANTHER" id="PTHR11122">
    <property type="entry name" value="APOSPORY-ASSOCIATED PROTEIN C-RELATED"/>
    <property type="match status" value="1"/>
</dbReference>
<dbReference type="InterPro" id="IPR008183">
    <property type="entry name" value="Aldose_1/G6P_1-epimerase"/>
</dbReference>
<protein>
    <submittedName>
        <fullName evidence="1">Aldose 1-epimerase family protein</fullName>
    </submittedName>
</protein>
<dbReference type="GO" id="GO:0005975">
    <property type="term" value="P:carbohydrate metabolic process"/>
    <property type="evidence" value="ECO:0007669"/>
    <property type="project" value="InterPro"/>
</dbReference>
<comment type="caution">
    <text evidence="1">The sequence shown here is derived from an EMBL/GenBank/DDBJ whole genome shotgun (WGS) entry which is preliminary data.</text>
</comment>